<evidence type="ECO:0000256" key="6">
    <source>
        <dbReference type="SAM" id="MobiDB-lite"/>
    </source>
</evidence>
<dbReference type="GO" id="GO:0032299">
    <property type="term" value="C:ribonuclease H2 complex"/>
    <property type="evidence" value="ECO:0007669"/>
    <property type="project" value="InterPro"/>
</dbReference>
<dbReference type="Proteomes" id="UP000639772">
    <property type="component" value="Chromosome 13"/>
</dbReference>
<comment type="subcellular location">
    <subcellularLocation>
        <location evidence="1">Nucleus</location>
    </subcellularLocation>
</comment>
<dbReference type="EMBL" id="JADCNM010000013">
    <property type="protein sequence ID" value="KAG0456105.1"/>
    <property type="molecule type" value="Genomic_DNA"/>
</dbReference>
<name>A0A835PPA2_VANPL</name>
<feature type="region of interest" description="Disordered" evidence="6">
    <location>
        <begin position="226"/>
        <end position="262"/>
    </location>
</feature>
<evidence type="ECO:0000313" key="10">
    <source>
        <dbReference type="Proteomes" id="UP000639772"/>
    </source>
</evidence>
<dbReference type="Gene3D" id="1.10.20.120">
    <property type="match status" value="1"/>
</dbReference>
<evidence type="ECO:0000256" key="5">
    <source>
        <dbReference type="ARBA" id="ARBA00033464"/>
    </source>
</evidence>
<evidence type="ECO:0000256" key="1">
    <source>
        <dbReference type="ARBA" id="ARBA00004123"/>
    </source>
</evidence>
<sequence>MAEQLVMICQSKPSPLKASQVGGQSGTKYGEGCILSLAHPKSGISTSFLLKDGVLQEFHWYKQSYGSWFLGDCVREDSSLYMTTPVDPIFIFLPIFSNARMKKGNEPGVFRQIDEILYNTNYPSYQYLMSIAEESMQIVCEVKEIGSSKFFRLEDSKVLSWLCCKVQHLKAALIKLDTNYSAQEEKETLKEAVSILSEYLKDEPWLKLLCIRLKLDMNEAPKQTPGLEDDLLLSQRSPEQGKGSSGKAKTGIVKPAKKTKVETDSRNIKDMFYKASRRVI</sequence>
<dbReference type="InterPro" id="IPR019024">
    <property type="entry name" value="RNase_H2_suB_wHTH"/>
</dbReference>
<dbReference type="InterPro" id="IPR040456">
    <property type="entry name" value="RNase_H2_suB"/>
</dbReference>
<accession>A0A835PPA2</accession>
<dbReference type="PANTHER" id="PTHR13383">
    <property type="entry name" value="RIBONUCLEASE H2 SUBUNIT B"/>
    <property type="match status" value="1"/>
</dbReference>
<evidence type="ECO:0000256" key="3">
    <source>
        <dbReference type="ARBA" id="ARBA00023242"/>
    </source>
</evidence>
<protein>
    <recommendedName>
        <fullName evidence="2">Ribonuclease H2 subunit B</fullName>
    </recommendedName>
    <alternativeName>
        <fullName evidence="5">Ribonuclease HI subunit B</fullName>
    </alternativeName>
</protein>
<organism evidence="9 10">
    <name type="scientific">Vanilla planifolia</name>
    <name type="common">Vanilla</name>
    <dbReference type="NCBI Taxonomy" id="51239"/>
    <lineage>
        <taxon>Eukaryota</taxon>
        <taxon>Viridiplantae</taxon>
        <taxon>Streptophyta</taxon>
        <taxon>Embryophyta</taxon>
        <taxon>Tracheophyta</taxon>
        <taxon>Spermatophyta</taxon>
        <taxon>Magnoliopsida</taxon>
        <taxon>Liliopsida</taxon>
        <taxon>Asparagales</taxon>
        <taxon>Orchidaceae</taxon>
        <taxon>Vanilloideae</taxon>
        <taxon>Vanilleae</taxon>
        <taxon>Vanilla</taxon>
    </lineage>
</organism>
<feature type="domain" description="Rnh202 triple barrel" evidence="8">
    <location>
        <begin position="34"/>
        <end position="87"/>
    </location>
</feature>
<dbReference type="Gene3D" id="2.20.25.530">
    <property type="match status" value="1"/>
</dbReference>
<evidence type="ECO:0000256" key="4">
    <source>
        <dbReference type="ARBA" id="ARBA00024778"/>
    </source>
</evidence>
<proteinExistence type="predicted"/>
<evidence type="ECO:0000259" key="8">
    <source>
        <dbReference type="Pfam" id="PF17745"/>
    </source>
</evidence>
<dbReference type="GO" id="GO:0005654">
    <property type="term" value="C:nucleoplasm"/>
    <property type="evidence" value="ECO:0007669"/>
    <property type="project" value="TreeGrafter"/>
</dbReference>
<dbReference type="GO" id="GO:0006401">
    <property type="term" value="P:RNA catabolic process"/>
    <property type="evidence" value="ECO:0007669"/>
    <property type="project" value="TreeGrafter"/>
</dbReference>
<gene>
    <name evidence="9" type="ORF">HPP92_023893</name>
</gene>
<keyword evidence="3" id="KW-0539">Nucleus</keyword>
<dbReference type="OrthoDB" id="29098at2759"/>
<evidence type="ECO:0000259" key="7">
    <source>
        <dbReference type="Pfam" id="PF09468"/>
    </source>
</evidence>
<feature type="domain" description="Ribonuclease H2 subunit B wHTH" evidence="7">
    <location>
        <begin position="90"/>
        <end position="174"/>
    </location>
</feature>
<dbReference type="PANTHER" id="PTHR13383:SF11">
    <property type="entry name" value="RIBONUCLEASE H2 SUBUNIT B"/>
    <property type="match status" value="1"/>
</dbReference>
<comment type="function">
    <text evidence="4">Non catalytic subunit of RNase H2, an endonuclease that specifically degrades the RNA of RNA:DNA hybrids. Participates in DNA replication, possibly by mediating the removal of lagging-strand Okazaki fragment RNA primers during DNA replication. Mediates the excision of single ribonucleotides from DNA:RNA duplexes.</text>
</comment>
<dbReference type="Pfam" id="PF09468">
    <property type="entry name" value="RNase_H2-Ydr279"/>
    <property type="match status" value="1"/>
</dbReference>
<dbReference type="CDD" id="cd09270">
    <property type="entry name" value="RNase_H2-B"/>
    <property type="match status" value="1"/>
</dbReference>
<comment type="caution">
    <text evidence="9">The sequence shown here is derived from an EMBL/GenBank/DDBJ whole genome shotgun (WGS) entry which is preliminary data.</text>
</comment>
<evidence type="ECO:0000313" key="9">
    <source>
        <dbReference type="EMBL" id="KAG0456105.1"/>
    </source>
</evidence>
<evidence type="ECO:0000256" key="2">
    <source>
        <dbReference type="ARBA" id="ARBA00019062"/>
    </source>
</evidence>
<dbReference type="Pfam" id="PF17745">
    <property type="entry name" value="Ydr279_N"/>
    <property type="match status" value="1"/>
</dbReference>
<dbReference type="AlphaFoldDB" id="A0A835PPA2"/>
<reference evidence="9 10" key="1">
    <citation type="journal article" date="2020" name="Nat. Food">
        <title>A phased Vanilla planifolia genome enables genetic improvement of flavour and production.</title>
        <authorList>
            <person name="Hasing T."/>
            <person name="Tang H."/>
            <person name="Brym M."/>
            <person name="Khazi F."/>
            <person name="Huang T."/>
            <person name="Chambers A.H."/>
        </authorList>
    </citation>
    <scope>NUCLEOTIDE SEQUENCE [LARGE SCALE GENOMIC DNA]</scope>
    <source>
        <tissue evidence="9">Leaf</tissue>
    </source>
</reference>
<dbReference type="InterPro" id="IPR041195">
    <property type="entry name" value="Rnh202_N"/>
</dbReference>